<dbReference type="Proteomes" id="UP000077202">
    <property type="component" value="Unassembled WGS sequence"/>
</dbReference>
<reference evidence="2" key="1">
    <citation type="submission" date="2016-03" db="EMBL/GenBank/DDBJ databases">
        <title>Mechanisms controlling the formation of the plant cell surface in tip-growing cells are functionally conserved among land plants.</title>
        <authorList>
            <person name="Honkanen S."/>
            <person name="Jones V.A."/>
            <person name="Morieri G."/>
            <person name="Champion C."/>
            <person name="Hetherington A.J."/>
            <person name="Kelly S."/>
            <person name="Saint-Marcoux D."/>
            <person name="Proust H."/>
            <person name="Prescott H."/>
            <person name="Dolan L."/>
        </authorList>
    </citation>
    <scope>NUCLEOTIDE SEQUENCE [LARGE SCALE GENOMIC DNA]</scope>
    <source>
        <tissue evidence="2">Whole gametophyte</tissue>
    </source>
</reference>
<evidence type="ECO:0008006" key="4">
    <source>
        <dbReference type="Google" id="ProtNLM"/>
    </source>
</evidence>
<name>A0A176VSS7_MARPO</name>
<proteinExistence type="predicted"/>
<dbReference type="AlphaFoldDB" id="A0A176VSS7"/>
<comment type="caution">
    <text evidence="2">The sequence shown here is derived from an EMBL/GenBank/DDBJ whole genome shotgun (WGS) entry which is preliminary data.</text>
</comment>
<evidence type="ECO:0000313" key="2">
    <source>
        <dbReference type="EMBL" id="OAE23392.1"/>
    </source>
</evidence>
<sequence>MVNTHSPDLVSVAEHMVKEGLPHMSIPKVEDHSSSDKWTALEAAVADLVPDFGRRTGISDTQKTDIAGGSKIEDHVVFKRGRGRPKGSKNKPKLKAPSPLWSWPFSGSDLGSSCNIHSLIIQRGHDVIQSIVNQASAFIQNGGGLYVAGAQGLLSATTSPGQISMTVICPPDQACCGTVVGDFQPLSDFITVQVISYLGPPCSSGQAQM</sequence>
<organism evidence="2 3">
    <name type="scientific">Marchantia polymorpha subsp. ruderalis</name>
    <dbReference type="NCBI Taxonomy" id="1480154"/>
    <lineage>
        <taxon>Eukaryota</taxon>
        <taxon>Viridiplantae</taxon>
        <taxon>Streptophyta</taxon>
        <taxon>Embryophyta</taxon>
        <taxon>Marchantiophyta</taxon>
        <taxon>Marchantiopsida</taxon>
        <taxon>Marchantiidae</taxon>
        <taxon>Marchantiales</taxon>
        <taxon>Marchantiaceae</taxon>
        <taxon>Marchantia</taxon>
    </lineage>
</organism>
<gene>
    <name evidence="2" type="ORF">AXG93_1660s1510</name>
</gene>
<dbReference type="EMBL" id="LVLJ01002842">
    <property type="protein sequence ID" value="OAE23392.1"/>
    <property type="molecule type" value="Genomic_DNA"/>
</dbReference>
<feature type="compositionally biased region" description="Basic residues" evidence="1">
    <location>
        <begin position="78"/>
        <end position="94"/>
    </location>
</feature>
<keyword evidence="3" id="KW-1185">Reference proteome</keyword>
<evidence type="ECO:0000256" key="1">
    <source>
        <dbReference type="SAM" id="MobiDB-lite"/>
    </source>
</evidence>
<evidence type="ECO:0000313" key="3">
    <source>
        <dbReference type="Proteomes" id="UP000077202"/>
    </source>
</evidence>
<protein>
    <recommendedName>
        <fullName evidence="4">PPC domain-containing protein</fullName>
    </recommendedName>
</protein>
<feature type="region of interest" description="Disordered" evidence="1">
    <location>
        <begin position="72"/>
        <end position="96"/>
    </location>
</feature>
<accession>A0A176VSS7</accession>